<dbReference type="InterPro" id="IPR001091">
    <property type="entry name" value="RM_Methyltransferase"/>
</dbReference>
<evidence type="ECO:0000256" key="3">
    <source>
        <dbReference type="RuleBase" id="RU362026"/>
    </source>
</evidence>
<dbReference type="InterPro" id="IPR029063">
    <property type="entry name" value="SAM-dependent_MTases_sf"/>
</dbReference>
<sequence length="233" mass="27409">MSKISQKDFLLFNKSCKDMSELFDSSIDLIYFSPPYNLGEKYNKYKDKRTFSKYVKLLESVFLECERVLKSNGKVIFEVAETVFVDGKFVALGALCQNICLKNKLYLETRHINYALTKNYVEQQDHGWNKDFYTRKNAHSNCQQILVFSKKKIKFKNGKINYFNYNFTKDHSCPFPKEEIKFVLDNYFKKGFNVLDPFMGTAMLGKEVMERKGKFIGYEIDKTIFNCAAKNLR</sequence>
<dbReference type="GO" id="GO:0003677">
    <property type="term" value="F:DNA binding"/>
    <property type="evidence" value="ECO:0007669"/>
    <property type="project" value="InterPro"/>
</dbReference>
<dbReference type="GO" id="GO:0009307">
    <property type="term" value="P:DNA restriction-modification system"/>
    <property type="evidence" value="ECO:0007669"/>
    <property type="project" value="UniProtKB-KW"/>
</dbReference>
<dbReference type="GO" id="GO:0032259">
    <property type="term" value="P:methylation"/>
    <property type="evidence" value="ECO:0007669"/>
    <property type="project" value="UniProtKB-KW"/>
</dbReference>
<evidence type="ECO:0000313" key="5">
    <source>
        <dbReference type="EMBL" id="MBT4870075.1"/>
    </source>
</evidence>
<keyword evidence="3" id="KW-0949">S-adenosyl-L-methionine</keyword>
<reference evidence="5" key="1">
    <citation type="journal article" date="2021" name="ISME J.">
        <title>Mercury methylation by metabolically versatile and cosmopolitan marine bacteria.</title>
        <authorList>
            <person name="Lin H."/>
            <person name="Ascher D.B."/>
            <person name="Myung Y."/>
            <person name="Lamborg C.H."/>
            <person name="Hallam S.J."/>
            <person name="Gionfriddo C.M."/>
            <person name="Holt K.E."/>
            <person name="Moreau J.W."/>
        </authorList>
    </citation>
    <scope>NUCLEOTIDE SEQUENCE</scope>
    <source>
        <strain evidence="5">SI075_bin30</strain>
    </source>
</reference>
<organism evidence="5 6">
    <name type="scientific">Candidatus Iainarchaeum sp</name>
    <dbReference type="NCBI Taxonomy" id="3101447"/>
    <lineage>
        <taxon>Archaea</taxon>
        <taxon>Candidatus Iainarchaeota</taxon>
        <taxon>Candidatus Iainarchaeia</taxon>
        <taxon>Candidatus Iainarchaeales</taxon>
        <taxon>Candidatus Iainarchaeaceae</taxon>
        <taxon>Candidatus Iainarchaeum</taxon>
    </lineage>
</organism>
<dbReference type="SUPFAM" id="SSF53335">
    <property type="entry name" value="S-adenosyl-L-methionine-dependent methyltransferases"/>
    <property type="match status" value="1"/>
</dbReference>
<dbReference type="Proteomes" id="UP000722459">
    <property type="component" value="Unassembled WGS sequence"/>
</dbReference>
<evidence type="ECO:0000256" key="2">
    <source>
        <dbReference type="ARBA" id="ARBA00022679"/>
    </source>
</evidence>
<evidence type="ECO:0000259" key="4">
    <source>
        <dbReference type="Pfam" id="PF01555"/>
    </source>
</evidence>
<dbReference type="EC" id="2.1.1.113" evidence="3"/>
<evidence type="ECO:0000313" key="6">
    <source>
        <dbReference type="Proteomes" id="UP000722459"/>
    </source>
</evidence>
<keyword evidence="3" id="KW-0680">Restriction system</keyword>
<comment type="catalytic activity">
    <reaction evidence="3">
        <text>a 2'-deoxycytidine in DNA + S-adenosyl-L-methionine = an N(4)-methyl-2'-deoxycytidine in DNA + S-adenosyl-L-homocysteine + H(+)</text>
        <dbReference type="Rhea" id="RHEA:16857"/>
        <dbReference type="Rhea" id="RHEA-COMP:11369"/>
        <dbReference type="Rhea" id="RHEA-COMP:13674"/>
        <dbReference type="ChEBI" id="CHEBI:15378"/>
        <dbReference type="ChEBI" id="CHEBI:57856"/>
        <dbReference type="ChEBI" id="CHEBI:59789"/>
        <dbReference type="ChEBI" id="CHEBI:85452"/>
        <dbReference type="ChEBI" id="CHEBI:137933"/>
        <dbReference type="EC" id="2.1.1.113"/>
    </reaction>
</comment>
<protein>
    <recommendedName>
        <fullName evidence="3">Type II methyltransferase</fullName>
        <ecNumber evidence="3">2.1.1.113</ecNumber>
    </recommendedName>
    <alternativeName>
        <fullName evidence="3">N-4 cytosine-specific methyltransferase</fullName>
    </alternativeName>
</protein>
<dbReference type="AlphaFoldDB" id="A0A8T5GDN4"/>
<feature type="domain" description="DNA methylase N-4/N-6" evidence="4">
    <location>
        <begin position="27"/>
        <end position="229"/>
    </location>
</feature>
<dbReference type="GO" id="GO:0008170">
    <property type="term" value="F:N-methyltransferase activity"/>
    <property type="evidence" value="ECO:0007669"/>
    <property type="project" value="InterPro"/>
</dbReference>
<dbReference type="InterPro" id="IPR002941">
    <property type="entry name" value="DNA_methylase_N4/N6"/>
</dbReference>
<dbReference type="EMBL" id="JABJNZ010000012">
    <property type="protein sequence ID" value="MBT4870075.1"/>
    <property type="molecule type" value="Genomic_DNA"/>
</dbReference>
<proteinExistence type="inferred from homology"/>
<dbReference type="Pfam" id="PF01555">
    <property type="entry name" value="N6_N4_Mtase"/>
    <property type="match status" value="1"/>
</dbReference>
<keyword evidence="1 3" id="KW-0489">Methyltransferase</keyword>
<dbReference type="GO" id="GO:0015667">
    <property type="term" value="F:site-specific DNA-methyltransferase (cytosine-N4-specific) activity"/>
    <property type="evidence" value="ECO:0007669"/>
    <property type="project" value="UniProtKB-EC"/>
</dbReference>
<dbReference type="Gene3D" id="3.40.50.150">
    <property type="entry name" value="Vaccinia Virus protein VP39"/>
    <property type="match status" value="1"/>
</dbReference>
<dbReference type="PRINTS" id="PR00508">
    <property type="entry name" value="S21N4MTFRASE"/>
</dbReference>
<name>A0A8T5GDN4_9ARCH</name>
<gene>
    <name evidence="5" type="ORF">HON47_00685</name>
</gene>
<comment type="similarity">
    <text evidence="3">Belongs to the N(4)/N(6)-methyltransferase family.</text>
</comment>
<keyword evidence="2" id="KW-0808">Transferase</keyword>
<evidence type="ECO:0000256" key="1">
    <source>
        <dbReference type="ARBA" id="ARBA00022603"/>
    </source>
</evidence>
<comment type="caution">
    <text evidence="5">The sequence shown here is derived from an EMBL/GenBank/DDBJ whole genome shotgun (WGS) entry which is preliminary data.</text>
</comment>
<accession>A0A8T5GDN4</accession>